<dbReference type="AlphaFoldDB" id="A0A0W0S509"/>
<dbReference type="PATRIC" id="fig|28084.5.peg.3621"/>
<evidence type="ECO:0000313" key="3">
    <source>
        <dbReference type="Proteomes" id="UP000054921"/>
    </source>
</evidence>
<dbReference type="Proteomes" id="UP000277577">
    <property type="component" value="Chromosome"/>
</dbReference>
<proteinExistence type="predicted"/>
<sequence length="762" mass="88361">MTGSKIQSFDLFKAAMGNLEYLTEINKDTKSQAHFLTTIEEGELTIPNILECIQIVKNPQIKSLLIIYLLSQREYLACLKGDSLLNRLTHQDHHIPSRLNALVHQLDLKTLSPQLIEKLEPESAISILCSVPHFHQLTKLQVEALLERYPLYERHQVLTYWINHFALMPNAHYVLAHFMNIAGPNVIDELGKMEPSQKEAVVVNIIENLGLFQNIPNKFFDHAHRESHLLLAIRLYLNGHYNKSYAFYINQLTKKLLDKNYPFSLEAVELLFFLNDKLAFKELATRTAYLTNRYLRTNALKGNAALFYQNKRINMPRMLQNIYLNPPIPGIPKEQKPSVTPDESPFIKEVVQRGKSMNCFEYFLIHYKGSSEPILKLLHDYMEFYERSVDINTRNKAIHHIGFMLKRPEIDQTVKETIFSAFLNHPVFFDEPIIYHLFLFDAKRVIRYFGLRGGKENYQRVIDLCTLALKNLNAEKNLETIQIAQKALSEAQVELNFSNEYGFISAFINWIKRCWIYGWTGFFKPNSPNFVAPTSYYLEENKNSSSLRRTKSAESSQESETTLLDLLNKIALPLTQEKFEEIIKALDRFSLQTMPKSELITRQKLHKLYHYVMKHREENESIYHWLKDNQNPFIVNQFRLLELMLKEKSRGEIDSLLAQVNEDSDQLQYISDELDELMPELVVVPSKKPAPSSETSDFVASAGKILSKYTCDATVYAQSALSWAEGFFAKMKKPELVEEDTFEVEHIESFKTIINSKGTITT</sequence>
<evidence type="ECO:0000313" key="2">
    <source>
        <dbReference type="EMBL" id="VEB34998.1"/>
    </source>
</evidence>
<dbReference type="EMBL" id="LNXW01000014">
    <property type="protein sequence ID" value="KTC78547.1"/>
    <property type="molecule type" value="Genomic_DNA"/>
</dbReference>
<dbReference type="OrthoDB" id="5648933at2"/>
<protein>
    <submittedName>
        <fullName evidence="1">Dot/Icm T4SS effector</fullName>
    </submittedName>
    <submittedName>
        <fullName evidence="2">Dot/Icm secretion system substrate</fullName>
    </submittedName>
</protein>
<evidence type="ECO:0000313" key="1">
    <source>
        <dbReference type="EMBL" id="KTC78547.1"/>
    </source>
</evidence>
<keyword evidence="4" id="KW-1185">Reference proteome</keyword>
<accession>A0A0W0S509</accession>
<dbReference type="Proteomes" id="UP000054921">
    <property type="component" value="Unassembled WGS sequence"/>
</dbReference>
<reference evidence="1 3" key="1">
    <citation type="submission" date="2015-11" db="EMBL/GenBank/DDBJ databases">
        <title>Genomic analysis of 38 Legionella species identifies large and diverse effector repertoires.</title>
        <authorList>
            <person name="Burstein D."/>
            <person name="Amaro F."/>
            <person name="Zusman T."/>
            <person name="Lifshitz Z."/>
            <person name="Cohen O."/>
            <person name="Gilbert J.A."/>
            <person name="Pupko T."/>
            <person name="Shuman H.A."/>
            <person name="Segal G."/>
        </authorList>
    </citation>
    <scope>NUCLEOTIDE SEQUENCE [LARGE SCALE GENOMIC DNA]</scope>
    <source>
        <strain evidence="1 3">ORW</strain>
    </source>
</reference>
<name>A0A0W0S509_9GAMM</name>
<reference evidence="2 4" key="2">
    <citation type="submission" date="2018-12" db="EMBL/GenBank/DDBJ databases">
        <authorList>
            <consortium name="Pathogen Informatics"/>
        </authorList>
    </citation>
    <scope>NUCLEOTIDE SEQUENCE [LARGE SCALE GENOMIC DNA]</scope>
    <source>
        <strain evidence="2 4">NCTC11976</strain>
    </source>
</reference>
<dbReference type="EMBL" id="LR134173">
    <property type="protein sequence ID" value="VEB34998.1"/>
    <property type="molecule type" value="Genomic_DNA"/>
</dbReference>
<gene>
    <name evidence="1" type="ORF">Lche_3336</name>
    <name evidence="2" type="ORF">NCTC11976_01132</name>
</gene>
<dbReference type="RefSeq" id="WP_028381361.1">
    <property type="nucleotide sequence ID" value="NZ_CAAAIT010000004.1"/>
</dbReference>
<organism evidence="1 3">
    <name type="scientific">Legionella cherrii</name>
    <dbReference type="NCBI Taxonomy" id="28084"/>
    <lineage>
        <taxon>Bacteria</taxon>
        <taxon>Pseudomonadati</taxon>
        <taxon>Pseudomonadota</taxon>
        <taxon>Gammaproteobacteria</taxon>
        <taxon>Legionellales</taxon>
        <taxon>Legionellaceae</taxon>
        <taxon>Legionella</taxon>
    </lineage>
</organism>
<evidence type="ECO:0000313" key="4">
    <source>
        <dbReference type="Proteomes" id="UP000277577"/>
    </source>
</evidence>